<protein>
    <submittedName>
        <fullName evidence="1">Uncharacterized protein</fullName>
    </submittedName>
</protein>
<accession>A1C537</accession>
<dbReference type="VEuPathDB" id="FungiDB:ACLA_002160"/>
<organism evidence="1 2">
    <name type="scientific">Aspergillus clavatus (strain ATCC 1007 / CBS 513.65 / DSM 816 / NCTC 3887 / NRRL 1 / QM 1276 / 107)</name>
    <dbReference type="NCBI Taxonomy" id="344612"/>
    <lineage>
        <taxon>Eukaryota</taxon>
        <taxon>Fungi</taxon>
        <taxon>Dikarya</taxon>
        <taxon>Ascomycota</taxon>
        <taxon>Pezizomycotina</taxon>
        <taxon>Eurotiomycetes</taxon>
        <taxon>Eurotiomycetidae</taxon>
        <taxon>Eurotiales</taxon>
        <taxon>Aspergillaceae</taxon>
        <taxon>Aspergillus</taxon>
        <taxon>Aspergillus subgen. Fumigati</taxon>
    </lineage>
</organism>
<dbReference type="RefSeq" id="XP_001276231.1">
    <property type="nucleotide sequence ID" value="XM_001276230.1"/>
</dbReference>
<name>A1C537_ASPCL</name>
<evidence type="ECO:0000313" key="2">
    <source>
        <dbReference type="Proteomes" id="UP000006701"/>
    </source>
</evidence>
<dbReference type="HOGENOM" id="CLU_1874965_0_0_1"/>
<proteinExistence type="predicted"/>
<reference evidence="1 2" key="1">
    <citation type="journal article" date="2008" name="PLoS Genet.">
        <title>Genomic islands in the pathogenic filamentous fungus Aspergillus fumigatus.</title>
        <authorList>
            <person name="Fedorova N.D."/>
            <person name="Khaldi N."/>
            <person name="Joardar V.S."/>
            <person name="Maiti R."/>
            <person name="Amedeo P."/>
            <person name="Anderson M.J."/>
            <person name="Crabtree J."/>
            <person name="Silva J.C."/>
            <person name="Badger J.H."/>
            <person name="Albarraq A."/>
            <person name="Angiuoli S."/>
            <person name="Bussey H."/>
            <person name="Bowyer P."/>
            <person name="Cotty P.J."/>
            <person name="Dyer P.S."/>
            <person name="Egan A."/>
            <person name="Galens K."/>
            <person name="Fraser-Liggett C.M."/>
            <person name="Haas B.J."/>
            <person name="Inman J.M."/>
            <person name="Kent R."/>
            <person name="Lemieux S."/>
            <person name="Malavazi I."/>
            <person name="Orvis J."/>
            <person name="Roemer T."/>
            <person name="Ronning C.M."/>
            <person name="Sundaram J.P."/>
            <person name="Sutton G."/>
            <person name="Turner G."/>
            <person name="Venter J.C."/>
            <person name="White O.R."/>
            <person name="Whitty B.R."/>
            <person name="Youngman P."/>
            <person name="Wolfe K.H."/>
            <person name="Goldman G.H."/>
            <person name="Wortman J.R."/>
            <person name="Jiang B."/>
            <person name="Denning D.W."/>
            <person name="Nierman W.C."/>
        </authorList>
    </citation>
    <scope>NUCLEOTIDE SEQUENCE [LARGE SCALE GENOMIC DNA]</scope>
    <source>
        <strain evidence="2">ATCC 1007 / CBS 513.65 / DSM 816 / NCTC 3887 / NRRL 1</strain>
    </source>
</reference>
<dbReference type="KEGG" id="act:ACLA_002160"/>
<dbReference type="Proteomes" id="UP000006701">
    <property type="component" value="Unassembled WGS sequence"/>
</dbReference>
<evidence type="ECO:0000313" key="1">
    <source>
        <dbReference type="EMBL" id="EAW14805.1"/>
    </source>
</evidence>
<sequence>MAHLWIAMSTEWKPLAGDHLGMQFPTLSEKQTMAVSMYLPERVTMTIDYFEIEAMVWDFGGLSHQSWSSELFVYEQTPCQFGLLSICVQDVRQWRVNSTGILKQISVSGPLLILSMIHGSSIADPGSPKANSMRRY</sequence>
<gene>
    <name evidence="1" type="ORF">ACLA_002160</name>
</gene>
<dbReference type="EMBL" id="DS027004">
    <property type="protein sequence ID" value="EAW14805.1"/>
    <property type="molecule type" value="Genomic_DNA"/>
</dbReference>
<dbReference type="AlphaFoldDB" id="A1C537"/>
<keyword evidence="2" id="KW-1185">Reference proteome</keyword>
<dbReference type="GeneID" id="4708604"/>